<gene>
    <name evidence="1" type="ORF">ACFSL4_19430</name>
</gene>
<dbReference type="RefSeq" id="WP_381084294.1">
    <property type="nucleotide sequence ID" value="NZ_JBHUDX010000053.1"/>
</dbReference>
<comment type="caution">
    <text evidence="1">The sequence shown here is derived from an EMBL/GenBank/DDBJ whole genome shotgun (WGS) entry which is preliminary data.</text>
</comment>
<sequence>MSPPVVLHLSNEPKLTPCSGFVGAFRRLQADGRLRHTATAPRADMARGGREAVFTAVKRAIADAVPDVVLVQCPQGYPFGHDDVDRLLRLLGGPRVVCWEGDAWGGNKRLPQSTLAWLHRADAVFTVAGGAQLTMLRAAARGTVHYVPNTFPLDLFPEQDRPAPPGDGAHFDVVTIGNNMVRAGLVQRVPGAWDRTRLVRGLRRLGCRLGVFGAGWRGPHACGPLPFKDQLAVVQDARLSVGWNHYGHYPGSFSNRLPICAAAGRVHVGQGGSGREWLPGPQDGLHLVLTPAEAVARVRDLLTVKQEELDQAGQRLRHWIHTRLTDVQSLQFMLGGFAPMPRPPDDPWLKIAAWESGAE</sequence>
<evidence type="ECO:0000313" key="2">
    <source>
        <dbReference type="Proteomes" id="UP001597261"/>
    </source>
</evidence>
<accession>A0ABW4ISF9</accession>
<name>A0ABW4ISF9_9ACTN</name>
<keyword evidence="2" id="KW-1185">Reference proteome</keyword>
<evidence type="ECO:0008006" key="3">
    <source>
        <dbReference type="Google" id="ProtNLM"/>
    </source>
</evidence>
<proteinExistence type="predicted"/>
<evidence type="ECO:0000313" key="1">
    <source>
        <dbReference type="EMBL" id="MFD1660315.1"/>
    </source>
</evidence>
<reference evidence="2" key="1">
    <citation type="journal article" date="2019" name="Int. J. Syst. Evol. Microbiol.">
        <title>The Global Catalogue of Microorganisms (GCM) 10K type strain sequencing project: providing services to taxonomists for standard genome sequencing and annotation.</title>
        <authorList>
            <consortium name="The Broad Institute Genomics Platform"/>
            <consortium name="The Broad Institute Genome Sequencing Center for Infectious Disease"/>
            <person name="Wu L."/>
            <person name="Ma J."/>
        </authorList>
    </citation>
    <scope>NUCLEOTIDE SEQUENCE [LARGE SCALE GENOMIC DNA]</scope>
    <source>
        <strain evidence="2">CGMCC 1.12470</strain>
    </source>
</reference>
<protein>
    <recommendedName>
        <fullName evidence="3">Glycosyltransferase family 1 protein</fullName>
    </recommendedName>
</protein>
<dbReference type="EMBL" id="JBHUDX010000053">
    <property type="protein sequence ID" value="MFD1660315.1"/>
    <property type="molecule type" value="Genomic_DNA"/>
</dbReference>
<dbReference type="Proteomes" id="UP001597261">
    <property type="component" value="Unassembled WGS sequence"/>
</dbReference>
<organism evidence="1 2">
    <name type="scientific">Streptomyces caeni</name>
    <dbReference type="NCBI Taxonomy" id="2307231"/>
    <lineage>
        <taxon>Bacteria</taxon>
        <taxon>Bacillati</taxon>
        <taxon>Actinomycetota</taxon>
        <taxon>Actinomycetes</taxon>
        <taxon>Kitasatosporales</taxon>
        <taxon>Streptomycetaceae</taxon>
        <taxon>Streptomyces</taxon>
    </lineage>
</organism>